<evidence type="ECO:0000313" key="3">
    <source>
        <dbReference type="Proteomes" id="UP000681414"/>
    </source>
</evidence>
<protein>
    <submittedName>
        <fullName evidence="2">Uncharacterized protein</fullName>
    </submittedName>
</protein>
<gene>
    <name evidence="2" type="ORF">KHA97_20005</name>
</gene>
<dbReference type="EMBL" id="JAGYPG010000004">
    <property type="protein sequence ID" value="MBS4197331.1"/>
    <property type="molecule type" value="Genomic_DNA"/>
</dbReference>
<evidence type="ECO:0000256" key="1">
    <source>
        <dbReference type="SAM" id="Phobius"/>
    </source>
</evidence>
<dbReference type="RefSeq" id="WP_213126568.1">
    <property type="nucleotide sequence ID" value="NZ_JAGYPG010000004.1"/>
</dbReference>
<comment type="caution">
    <text evidence="2">The sequence shown here is derived from an EMBL/GenBank/DDBJ whole genome shotgun (WGS) entry which is preliminary data.</text>
</comment>
<organism evidence="2 3">
    <name type="scientific">Lederbergia citri</name>
    <dbReference type="NCBI Taxonomy" id="2833580"/>
    <lineage>
        <taxon>Bacteria</taxon>
        <taxon>Bacillati</taxon>
        <taxon>Bacillota</taxon>
        <taxon>Bacilli</taxon>
        <taxon>Bacillales</taxon>
        <taxon>Bacillaceae</taxon>
        <taxon>Lederbergia</taxon>
    </lineage>
</organism>
<keyword evidence="1" id="KW-0812">Transmembrane</keyword>
<keyword evidence="1" id="KW-1133">Transmembrane helix</keyword>
<reference evidence="2 3" key="1">
    <citation type="submission" date="2021-05" db="EMBL/GenBank/DDBJ databases">
        <title>Novel Bacillus species.</title>
        <authorList>
            <person name="Liu G."/>
        </authorList>
    </citation>
    <scope>NUCLEOTIDE SEQUENCE [LARGE SCALE GENOMIC DNA]</scope>
    <source>
        <strain evidence="3">FJAT-49780</strain>
    </source>
</reference>
<evidence type="ECO:0000313" key="2">
    <source>
        <dbReference type="EMBL" id="MBS4197331.1"/>
    </source>
</evidence>
<dbReference type="AlphaFoldDB" id="A0A942YKG8"/>
<keyword evidence="3" id="KW-1185">Reference proteome</keyword>
<name>A0A942YKG8_9BACI</name>
<keyword evidence="1" id="KW-0472">Membrane</keyword>
<accession>A0A942YKG8</accession>
<dbReference type="Proteomes" id="UP000681414">
    <property type="component" value="Unassembled WGS sequence"/>
</dbReference>
<sequence>MTNSNQKGMEQKLRDLPSFQLNKSSQEQIHNHLMKTVIQYEQKERKASMIKKLFAGFAGVVAFSLVVFFTFTIIDGDFLNGNIGKNHGTNQGPNTTQDPPIKKPTEFNAEKAKELMGQYKLSFSSLVKEAEENNGKMISFTTKAEIQRSFTRILTDEFSVSIVDSYFTEKDGNVFIIAKDGPAWLTDEDFTVTKIDDDHYVVTQEQDSLTLGHVLLTYHFRNIDDNWLISNVEKTNLDEKVIIRENAESIMESFEKLDMVKLSDYVHSEKGLLFSPYVFINQESLVFQKSEIRELLNDKKKRLWGYYDGSGFPIELTASEYFNNFLPVEKFIKDGLVLVDDLKERGNIKNNIKDFFPQSKTVEYFLEGSQENDGMDWQSIIFVFEKDQNGLWKLVAIVNDGWSI</sequence>
<proteinExistence type="predicted"/>
<feature type="transmembrane region" description="Helical" evidence="1">
    <location>
        <begin position="53"/>
        <end position="74"/>
    </location>
</feature>